<dbReference type="InterPro" id="IPR000160">
    <property type="entry name" value="GGDEF_dom"/>
</dbReference>
<proteinExistence type="predicted"/>
<dbReference type="Pfam" id="PF00990">
    <property type="entry name" value="GGDEF"/>
    <property type="match status" value="1"/>
</dbReference>
<dbReference type="InterPro" id="IPR043128">
    <property type="entry name" value="Rev_trsase/Diguanyl_cyclase"/>
</dbReference>
<dbReference type="SMART" id="SM00267">
    <property type="entry name" value="GGDEF"/>
    <property type="match status" value="1"/>
</dbReference>
<protein>
    <recommendedName>
        <fullName evidence="1">diguanylate cyclase</fullName>
        <ecNumber evidence="1">2.7.7.65</ecNumber>
    </recommendedName>
</protein>
<reference evidence="5 6" key="1">
    <citation type="submission" date="2020-01" db="EMBL/GenBank/DDBJ databases">
        <title>Genomes of bacteria type strains.</title>
        <authorList>
            <person name="Chen J."/>
            <person name="Zhu S."/>
            <person name="Yang J."/>
        </authorList>
    </citation>
    <scope>NUCLEOTIDE SEQUENCE [LARGE SCALE GENOMIC DNA]</scope>
    <source>
        <strain evidence="5 6">DSM 16655</strain>
    </source>
</reference>
<dbReference type="PROSITE" id="PS50887">
    <property type="entry name" value="GGDEF"/>
    <property type="match status" value="1"/>
</dbReference>
<dbReference type="InterPro" id="IPR029787">
    <property type="entry name" value="Nucleotide_cyclase"/>
</dbReference>
<feature type="region of interest" description="Disordered" evidence="3">
    <location>
        <begin position="329"/>
        <end position="355"/>
    </location>
</feature>
<evidence type="ECO:0000313" key="5">
    <source>
        <dbReference type="EMBL" id="MCO6410118.1"/>
    </source>
</evidence>
<dbReference type="RefSeq" id="WP_252916835.1">
    <property type="nucleotide sequence ID" value="NZ_JAAAML010000003.1"/>
</dbReference>
<evidence type="ECO:0000259" key="4">
    <source>
        <dbReference type="PROSITE" id="PS50887"/>
    </source>
</evidence>
<comment type="caution">
    <text evidence="5">The sequence shown here is derived from an EMBL/GenBank/DDBJ whole genome shotgun (WGS) entry which is preliminary data.</text>
</comment>
<dbReference type="EC" id="2.7.7.65" evidence="1"/>
<accession>A0ABT1CV94</accession>
<dbReference type="Proteomes" id="UP001320715">
    <property type="component" value="Unassembled WGS sequence"/>
</dbReference>
<comment type="catalytic activity">
    <reaction evidence="2">
        <text>2 GTP = 3',3'-c-di-GMP + 2 diphosphate</text>
        <dbReference type="Rhea" id="RHEA:24898"/>
        <dbReference type="ChEBI" id="CHEBI:33019"/>
        <dbReference type="ChEBI" id="CHEBI:37565"/>
        <dbReference type="ChEBI" id="CHEBI:58805"/>
        <dbReference type="EC" id="2.7.7.65"/>
    </reaction>
</comment>
<evidence type="ECO:0000256" key="2">
    <source>
        <dbReference type="ARBA" id="ARBA00034247"/>
    </source>
</evidence>
<feature type="compositionally biased region" description="Polar residues" evidence="3">
    <location>
        <begin position="330"/>
        <end position="339"/>
    </location>
</feature>
<organism evidence="5 6">
    <name type="scientific">Hoeflea alexandrii</name>
    <dbReference type="NCBI Taxonomy" id="288436"/>
    <lineage>
        <taxon>Bacteria</taxon>
        <taxon>Pseudomonadati</taxon>
        <taxon>Pseudomonadota</taxon>
        <taxon>Alphaproteobacteria</taxon>
        <taxon>Hyphomicrobiales</taxon>
        <taxon>Rhizobiaceae</taxon>
        <taxon>Hoeflea</taxon>
    </lineage>
</organism>
<gene>
    <name evidence="5" type="ORF">GTW23_18185</name>
</gene>
<evidence type="ECO:0000256" key="3">
    <source>
        <dbReference type="SAM" id="MobiDB-lite"/>
    </source>
</evidence>
<dbReference type="PANTHER" id="PTHR45138:SF9">
    <property type="entry name" value="DIGUANYLATE CYCLASE DGCM-RELATED"/>
    <property type="match status" value="1"/>
</dbReference>
<feature type="compositionally biased region" description="Basic residues" evidence="3">
    <location>
        <begin position="346"/>
        <end position="355"/>
    </location>
</feature>
<dbReference type="SUPFAM" id="SSF55073">
    <property type="entry name" value="Nucleotide cyclase"/>
    <property type="match status" value="1"/>
</dbReference>
<dbReference type="CDD" id="cd01949">
    <property type="entry name" value="GGDEF"/>
    <property type="match status" value="1"/>
</dbReference>
<feature type="domain" description="GGDEF" evidence="4">
    <location>
        <begin position="205"/>
        <end position="340"/>
    </location>
</feature>
<dbReference type="NCBIfam" id="TIGR00254">
    <property type="entry name" value="GGDEF"/>
    <property type="match status" value="1"/>
</dbReference>
<name>A0ABT1CV94_9HYPH</name>
<dbReference type="PANTHER" id="PTHR45138">
    <property type="entry name" value="REGULATORY COMPONENTS OF SENSORY TRANSDUCTION SYSTEM"/>
    <property type="match status" value="1"/>
</dbReference>
<evidence type="ECO:0000256" key="1">
    <source>
        <dbReference type="ARBA" id="ARBA00012528"/>
    </source>
</evidence>
<dbReference type="InterPro" id="IPR050469">
    <property type="entry name" value="Diguanylate_Cyclase"/>
</dbReference>
<keyword evidence="6" id="KW-1185">Reference proteome</keyword>
<dbReference type="Gene3D" id="3.30.70.270">
    <property type="match status" value="1"/>
</dbReference>
<dbReference type="EMBL" id="JAAAML010000003">
    <property type="protein sequence ID" value="MCO6410118.1"/>
    <property type="molecule type" value="Genomic_DNA"/>
</dbReference>
<sequence>MTADRDKAVATDVAEGVLKVMRTRGISSLPRNYELVYEFLNATNAALVRRFNALDKLPTQAQLDEVGRDFLPHHHGMSAVATANRGASAALKDLIGLFEQEQSGMRSYANLLDQSREKLSESGKASIEAIAHLANLLSSATGDTKKNGETAIRHIVESAEEIAHIKTELSEYKRLAAIDPLTKLANRRSFDERLANIFDSNGNSKSHALIVVDIDRFKKFNDTYGHPVGDSVLCVVSRVMKKCLPNEAFVARTGGEEFGIILEGVDQTTALELAEKIRLQTELTPLRDQRTGADYGAITVSIGLCMADDANNAEDLYINADKALYLSKGSGRNQTQTHSPRSEGRQRHKRLTGRS</sequence>
<evidence type="ECO:0000313" key="6">
    <source>
        <dbReference type="Proteomes" id="UP001320715"/>
    </source>
</evidence>